<evidence type="ECO:0000313" key="2">
    <source>
        <dbReference type="EMBL" id="ABM80217.1"/>
    </source>
</evidence>
<dbReference type="AlphaFoldDB" id="A2BJQ7"/>
<keyword evidence="3" id="KW-1185">Reference proteome</keyword>
<dbReference type="KEGG" id="hbu:Hbut_0345"/>
<dbReference type="eggNOG" id="arCOG01773">
    <property type="taxonomic scope" value="Archaea"/>
</dbReference>
<keyword evidence="2" id="KW-0808">Transferase</keyword>
<dbReference type="PANTHER" id="PTHR42912">
    <property type="entry name" value="METHYLTRANSFERASE"/>
    <property type="match status" value="1"/>
</dbReference>
<evidence type="ECO:0000259" key="1">
    <source>
        <dbReference type="Pfam" id="PF08241"/>
    </source>
</evidence>
<organism evidence="2 3">
    <name type="scientific">Hyperthermus butylicus (strain DSM 5456 / JCM 9403 / PLM1-5)</name>
    <dbReference type="NCBI Taxonomy" id="415426"/>
    <lineage>
        <taxon>Archaea</taxon>
        <taxon>Thermoproteota</taxon>
        <taxon>Thermoprotei</taxon>
        <taxon>Desulfurococcales</taxon>
        <taxon>Pyrodictiaceae</taxon>
        <taxon>Hyperthermus</taxon>
    </lineage>
</organism>
<protein>
    <submittedName>
        <fullName evidence="2">SAM-dependent methyl transferase</fullName>
    </submittedName>
</protein>
<dbReference type="InterPro" id="IPR029063">
    <property type="entry name" value="SAM-dependent_MTases_sf"/>
</dbReference>
<dbReference type="GeneID" id="4781890"/>
<dbReference type="PANTHER" id="PTHR42912:SF80">
    <property type="entry name" value="METHYLTRANSFERASE DOMAIN-CONTAINING PROTEIN"/>
    <property type="match status" value="1"/>
</dbReference>
<dbReference type="GO" id="GO:0008757">
    <property type="term" value="F:S-adenosylmethionine-dependent methyltransferase activity"/>
    <property type="evidence" value="ECO:0007669"/>
    <property type="project" value="InterPro"/>
</dbReference>
<reference evidence="2 3" key="1">
    <citation type="journal article" date="2007" name="Archaea">
        <title>The genome of Hyperthermus butylicus: a sulfur-reducing, peptide fermenting, neutrophilic Crenarchaeote growing up to 108 degrees C.</title>
        <authorList>
            <person name="Brugger K."/>
            <person name="Chen L."/>
            <person name="Stark M."/>
            <person name="Zibat A."/>
            <person name="Redder P."/>
            <person name="Ruepp A."/>
            <person name="Awayez M."/>
            <person name="She Q."/>
            <person name="Garrett R.A."/>
            <person name="Klenk H.P."/>
        </authorList>
    </citation>
    <scope>NUCLEOTIDE SEQUENCE [LARGE SCALE GENOMIC DNA]</scope>
    <source>
        <strain evidence="3">DSM 5456 / JCM 9403 / PLM1-5</strain>
    </source>
</reference>
<dbReference type="OrthoDB" id="1018at2157"/>
<accession>A2BJQ7</accession>
<proteinExistence type="predicted"/>
<dbReference type="RefSeq" id="WP_011821536.1">
    <property type="nucleotide sequence ID" value="NC_008818.1"/>
</dbReference>
<dbReference type="Proteomes" id="UP000002593">
    <property type="component" value="Chromosome"/>
</dbReference>
<dbReference type="Gene3D" id="3.40.50.150">
    <property type="entry name" value="Vaccinia Virus protein VP39"/>
    <property type="match status" value="1"/>
</dbReference>
<sequence length="216" mass="24344">MAKTEPSFALFERMADRYDTWYERNKVIAENEARLVEEFPARPPSVEVGAGTGYFASKLGVDVAVEPALSMLTRAWRRGVEAVQAVGENLPLRSGSFNTVYIIVTLCFLDSPEPVVEEAARILTRTGRLVSCIVPRDSSWGRYYTELGRMGHPLYSVARFYTVEEMNDLFAGVGLNPAKIMGTLSFKPWEPPRPEEPRPWRPGADLGFVCVEYRWS</sequence>
<evidence type="ECO:0000313" key="3">
    <source>
        <dbReference type="Proteomes" id="UP000002593"/>
    </source>
</evidence>
<dbReference type="SUPFAM" id="SSF53335">
    <property type="entry name" value="S-adenosyl-L-methionine-dependent methyltransferases"/>
    <property type="match status" value="1"/>
</dbReference>
<dbReference type="Pfam" id="PF08241">
    <property type="entry name" value="Methyltransf_11"/>
    <property type="match status" value="1"/>
</dbReference>
<feature type="domain" description="Methyltransferase type 11" evidence="1">
    <location>
        <begin position="46"/>
        <end position="130"/>
    </location>
</feature>
<name>A2BJQ7_HYPBU</name>
<dbReference type="STRING" id="415426.Hbut_0345"/>
<gene>
    <name evidence="2" type="ordered locus">Hbut_0345</name>
</gene>
<dbReference type="EMBL" id="CP000493">
    <property type="protein sequence ID" value="ABM80217.1"/>
    <property type="molecule type" value="Genomic_DNA"/>
</dbReference>
<dbReference type="HOGENOM" id="CLU_037990_14_1_2"/>
<dbReference type="InterPro" id="IPR050508">
    <property type="entry name" value="Methyltransf_Superfamily"/>
</dbReference>
<dbReference type="EnsemblBacteria" id="ABM80217">
    <property type="protein sequence ID" value="ABM80217"/>
    <property type="gene ID" value="Hbut_0345"/>
</dbReference>
<dbReference type="InterPro" id="IPR013216">
    <property type="entry name" value="Methyltransf_11"/>
</dbReference>
<dbReference type="CDD" id="cd02440">
    <property type="entry name" value="AdoMet_MTases"/>
    <property type="match status" value="1"/>
</dbReference>